<evidence type="ECO:0000313" key="4">
    <source>
        <dbReference type="Proteomes" id="UP000007797"/>
    </source>
</evidence>
<dbReference type="GO" id="GO:0019843">
    <property type="term" value="F:rRNA binding"/>
    <property type="evidence" value="ECO:0007669"/>
    <property type="project" value="InterPro"/>
</dbReference>
<dbReference type="PANTHER" id="PTHR12661:SF5">
    <property type="entry name" value="SUPPRESSOR OF SWI4 1 HOMOLOG"/>
    <property type="match status" value="1"/>
</dbReference>
<dbReference type="STRING" id="1054147.F4PUS2"/>
<feature type="domain" description="Brix" evidence="2">
    <location>
        <begin position="47"/>
        <end position="309"/>
    </location>
</feature>
<dbReference type="AlphaFoldDB" id="F4PUS2"/>
<evidence type="ECO:0000256" key="1">
    <source>
        <dbReference type="SAM" id="MobiDB-lite"/>
    </source>
</evidence>
<keyword evidence="4" id="KW-1185">Reference proteome</keyword>
<dbReference type="GO" id="GO:0006364">
    <property type="term" value="P:rRNA processing"/>
    <property type="evidence" value="ECO:0007669"/>
    <property type="project" value="InterPro"/>
</dbReference>
<dbReference type="OrthoDB" id="10261452at2759"/>
<dbReference type="GeneID" id="14873269"/>
<dbReference type="GO" id="GO:0030687">
    <property type="term" value="C:preribosome, large subunit precursor"/>
    <property type="evidence" value="ECO:0007669"/>
    <property type="project" value="TreeGrafter"/>
</dbReference>
<feature type="region of interest" description="Disordered" evidence="1">
    <location>
        <begin position="336"/>
        <end position="451"/>
    </location>
</feature>
<dbReference type="Proteomes" id="UP000007797">
    <property type="component" value="Unassembled WGS sequence"/>
</dbReference>
<dbReference type="InterPro" id="IPR007109">
    <property type="entry name" value="Brix"/>
</dbReference>
<feature type="compositionally biased region" description="Basic and acidic residues" evidence="1">
    <location>
        <begin position="344"/>
        <end position="385"/>
    </location>
</feature>
<protein>
    <submittedName>
        <fullName evidence="3">Brix domain-containing protein</fullName>
    </submittedName>
</protein>
<dbReference type="PROSITE" id="PS50833">
    <property type="entry name" value="BRIX"/>
    <property type="match status" value="1"/>
</dbReference>
<accession>F4PUS2</accession>
<dbReference type="PANTHER" id="PTHR12661">
    <property type="entry name" value="PETER PAN-RELATED"/>
    <property type="match status" value="1"/>
</dbReference>
<dbReference type="KEGG" id="dfa:DFA_00966"/>
<feature type="compositionally biased region" description="Basic and acidic residues" evidence="1">
    <location>
        <begin position="404"/>
        <end position="414"/>
    </location>
</feature>
<dbReference type="SMART" id="SM00879">
    <property type="entry name" value="Brix"/>
    <property type="match status" value="1"/>
</dbReference>
<dbReference type="OMA" id="KDYTVMT"/>
<gene>
    <name evidence="3" type="primary">ppan</name>
    <name evidence="3" type="ORF">DFA_00966</name>
</gene>
<evidence type="ECO:0000313" key="3">
    <source>
        <dbReference type="EMBL" id="EGG21091.1"/>
    </source>
</evidence>
<dbReference type="Pfam" id="PF04427">
    <property type="entry name" value="Brix"/>
    <property type="match status" value="1"/>
</dbReference>
<evidence type="ECO:0000259" key="2">
    <source>
        <dbReference type="PROSITE" id="PS50833"/>
    </source>
</evidence>
<reference evidence="4" key="1">
    <citation type="journal article" date="2011" name="Genome Res.">
        <title>Phylogeny-wide analysis of social amoeba genomes highlights ancient origins for complex intercellular communication.</title>
        <authorList>
            <person name="Heidel A.J."/>
            <person name="Lawal H.M."/>
            <person name="Felder M."/>
            <person name="Schilde C."/>
            <person name="Helps N.R."/>
            <person name="Tunggal B."/>
            <person name="Rivero F."/>
            <person name="John U."/>
            <person name="Schleicher M."/>
            <person name="Eichinger L."/>
            <person name="Platzer M."/>
            <person name="Noegel A.A."/>
            <person name="Schaap P."/>
            <person name="Gloeckner G."/>
        </authorList>
    </citation>
    <scope>NUCLEOTIDE SEQUENCE [LARGE SCALE GENOMIC DNA]</scope>
    <source>
        <strain evidence="4">SH3</strain>
    </source>
</reference>
<dbReference type="EMBL" id="GL883010">
    <property type="protein sequence ID" value="EGG21091.1"/>
    <property type="molecule type" value="Genomic_DNA"/>
</dbReference>
<dbReference type="RefSeq" id="XP_004358941.1">
    <property type="nucleotide sequence ID" value="XM_004358884.1"/>
</dbReference>
<proteinExistence type="predicted"/>
<feature type="region of interest" description="Disordered" evidence="1">
    <location>
        <begin position="1"/>
        <end position="42"/>
    </location>
</feature>
<feature type="compositionally biased region" description="Basic residues" evidence="1">
    <location>
        <begin position="438"/>
        <end position="451"/>
    </location>
</feature>
<name>F4PUS2_CACFS</name>
<feature type="compositionally biased region" description="Basic and acidic residues" evidence="1">
    <location>
        <begin position="9"/>
        <end position="18"/>
    </location>
</feature>
<organism evidence="3 4">
    <name type="scientific">Cavenderia fasciculata</name>
    <name type="common">Slime mold</name>
    <name type="synonym">Dictyostelium fasciculatum</name>
    <dbReference type="NCBI Taxonomy" id="261658"/>
    <lineage>
        <taxon>Eukaryota</taxon>
        <taxon>Amoebozoa</taxon>
        <taxon>Evosea</taxon>
        <taxon>Eumycetozoa</taxon>
        <taxon>Dictyostelia</taxon>
        <taxon>Acytosteliales</taxon>
        <taxon>Cavenderiaceae</taxon>
        <taxon>Cavenderia</taxon>
    </lineage>
</organism>
<dbReference type="InterPro" id="IPR045112">
    <property type="entry name" value="PPAN-like"/>
</dbReference>
<feature type="compositionally biased region" description="Basic and acidic residues" evidence="1">
    <location>
        <begin position="423"/>
        <end position="437"/>
    </location>
</feature>
<sequence>MPKPSIFSDPKKRKEREKQVKKKAASKSKGNEEEVAGPTDAEKAPVTKSMVFKRGKVSKSIKQLIVDFRKVMEPNTATRLEESNTNTIKDYLHVASMYHVSHFVSFTNTDISPYMAVAKLPRGPTLTFKINEFSTINDVGRSKLKPSIPTIQDFIVPPLVVLNGFSKGTPQMEIMSTILQNMFPSINIDTIQLGKCKRVILFNYNKTSNLVEFRHYKIKLGEVGISKSIKRVLQAKTGDLGDLDDISEYILSQTGVTESDYEDAQDGKIDIDHNVLRKGTKSNTKSIRLTELGPRLTLDLIKVEDNLYSGEVLFHKYYTKTEEQLHEQKIRLDESKLEKSRRKERQEENLKAKEEEEKRKQKKKADKDQRRKDRKEGKEVKTDLKRKGRDGDDDEKMNNKKKNKEMLKSTMNEDRSDDDDEDWYRKEVGEDPDEGFKAQKKSKYDHKKNKH</sequence>
<dbReference type="GO" id="GO:0000027">
    <property type="term" value="P:ribosomal large subunit assembly"/>
    <property type="evidence" value="ECO:0007669"/>
    <property type="project" value="TreeGrafter"/>
</dbReference>